<proteinExistence type="predicted"/>
<gene>
    <name evidence="1" type="ORF">C8F04DRAFT_1330926</name>
</gene>
<keyword evidence="2" id="KW-1185">Reference proteome</keyword>
<evidence type="ECO:0000313" key="2">
    <source>
        <dbReference type="Proteomes" id="UP001218188"/>
    </source>
</evidence>
<dbReference type="Proteomes" id="UP001218188">
    <property type="component" value="Unassembled WGS sequence"/>
</dbReference>
<dbReference type="EMBL" id="JARJCM010000037">
    <property type="protein sequence ID" value="KAJ7037527.1"/>
    <property type="molecule type" value="Genomic_DNA"/>
</dbReference>
<name>A0AAD6T577_9AGAR</name>
<comment type="caution">
    <text evidence="1">The sequence shown here is derived from an EMBL/GenBank/DDBJ whole genome shotgun (WGS) entry which is preliminary data.</text>
</comment>
<reference evidence="1" key="1">
    <citation type="submission" date="2023-03" db="EMBL/GenBank/DDBJ databases">
        <title>Massive genome expansion in bonnet fungi (Mycena s.s.) driven by repeated elements and novel gene families across ecological guilds.</title>
        <authorList>
            <consortium name="Lawrence Berkeley National Laboratory"/>
            <person name="Harder C.B."/>
            <person name="Miyauchi S."/>
            <person name="Viragh M."/>
            <person name="Kuo A."/>
            <person name="Thoen E."/>
            <person name="Andreopoulos B."/>
            <person name="Lu D."/>
            <person name="Skrede I."/>
            <person name="Drula E."/>
            <person name="Henrissat B."/>
            <person name="Morin E."/>
            <person name="Kohler A."/>
            <person name="Barry K."/>
            <person name="LaButti K."/>
            <person name="Morin E."/>
            <person name="Salamov A."/>
            <person name="Lipzen A."/>
            <person name="Mereny Z."/>
            <person name="Hegedus B."/>
            <person name="Baldrian P."/>
            <person name="Stursova M."/>
            <person name="Weitz H."/>
            <person name="Taylor A."/>
            <person name="Grigoriev I.V."/>
            <person name="Nagy L.G."/>
            <person name="Martin F."/>
            <person name="Kauserud H."/>
        </authorList>
    </citation>
    <scope>NUCLEOTIDE SEQUENCE</scope>
    <source>
        <strain evidence="1">CBHHK200</strain>
    </source>
</reference>
<sequence length="283" mass="31391">MLIANTEYCFCGEIPMPALCSACGVESPYRVEFPDENSTEKKQRKKLPGMPESCYIASKSTLYPRAAGSKPTWRLEFSSVGDPARYTARRDGTYSGTPRSLPALAPKLLRIAPGAHQSRISNWSLSSISGTAACSSAISPKKAPIRAVGPRLPDTRLCRNASRGDYLLLSPVIIQRIAHDDVQLRTGPSPAPRRQELARHCRKQVGKETGMRKKTYLGGKQESVVELHVMYKRAESFVQDANRALDLSKTYMKDLDNFRASVDGAVGGRDRRLQWHEHGEEDN</sequence>
<dbReference type="AlphaFoldDB" id="A0AAD6T577"/>
<organism evidence="1 2">
    <name type="scientific">Mycena alexandri</name>
    <dbReference type="NCBI Taxonomy" id="1745969"/>
    <lineage>
        <taxon>Eukaryota</taxon>
        <taxon>Fungi</taxon>
        <taxon>Dikarya</taxon>
        <taxon>Basidiomycota</taxon>
        <taxon>Agaricomycotina</taxon>
        <taxon>Agaricomycetes</taxon>
        <taxon>Agaricomycetidae</taxon>
        <taxon>Agaricales</taxon>
        <taxon>Marasmiineae</taxon>
        <taxon>Mycenaceae</taxon>
        <taxon>Mycena</taxon>
    </lineage>
</organism>
<protein>
    <submittedName>
        <fullName evidence="1">Uncharacterized protein</fullName>
    </submittedName>
</protein>
<evidence type="ECO:0000313" key="1">
    <source>
        <dbReference type="EMBL" id="KAJ7037527.1"/>
    </source>
</evidence>
<accession>A0AAD6T577</accession>